<name>X1Q5G0_9ZZZZ</name>
<sequence>TNLGVRKNATFSVNIPTEAQVKETDYCGIVSGKSVDKAALFKIFYGTLDTAPMIVECPINMECRLVKTIEFPKSDVFVGEIVQTYCDEDALEHGGVDLAKVRPILFDMNSRSYWSLGNKLAPCWRIGRDMEE</sequence>
<comment type="similarity">
    <text evidence="3">Belongs to the flavoredoxin family.</text>
</comment>
<protein>
    <recommendedName>
        <fullName evidence="4">Flavin reductase like domain-containing protein</fullName>
    </recommendedName>
</protein>
<gene>
    <name evidence="5" type="ORF">S06H3_52518</name>
</gene>
<dbReference type="PANTHER" id="PTHR43567">
    <property type="entry name" value="FLAVOREDOXIN-RELATED-RELATED"/>
    <property type="match status" value="1"/>
</dbReference>
<dbReference type="PANTHER" id="PTHR43567:SF1">
    <property type="entry name" value="FLAVOREDOXIN"/>
    <property type="match status" value="1"/>
</dbReference>
<keyword evidence="2" id="KW-0285">Flavoprotein</keyword>
<dbReference type="EMBL" id="BARV01033407">
    <property type="protein sequence ID" value="GAI49971.1"/>
    <property type="molecule type" value="Genomic_DNA"/>
</dbReference>
<dbReference type="AlphaFoldDB" id="X1Q5G0"/>
<dbReference type="InterPro" id="IPR002563">
    <property type="entry name" value="Flavin_Rdtase-like_dom"/>
</dbReference>
<comment type="cofactor">
    <cofactor evidence="1">
        <name>FMN</name>
        <dbReference type="ChEBI" id="CHEBI:58210"/>
    </cofactor>
</comment>
<organism evidence="5">
    <name type="scientific">marine sediment metagenome</name>
    <dbReference type="NCBI Taxonomy" id="412755"/>
    <lineage>
        <taxon>unclassified sequences</taxon>
        <taxon>metagenomes</taxon>
        <taxon>ecological metagenomes</taxon>
    </lineage>
</organism>
<dbReference type="Gene3D" id="2.30.110.10">
    <property type="entry name" value="Electron Transport, Fmn-binding Protein, Chain A"/>
    <property type="match status" value="1"/>
</dbReference>
<evidence type="ECO:0000256" key="1">
    <source>
        <dbReference type="ARBA" id="ARBA00001917"/>
    </source>
</evidence>
<dbReference type="InterPro" id="IPR052174">
    <property type="entry name" value="Flavoredoxin"/>
</dbReference>
<feature type="domain" description="Flavin reductase like" evidence="4">
    <location>
        <begin position="6"/>
        <end position="93"/>
    </location>
</feature>
<evidence type="ECO:0000256" key="3">
    <source>
        <dbReference type="ARBA" id="ARBA00038054"/>
    </source>
</evidence>
<dbReference type="Pfam" id="PF01613">
    <property type="entry name" value="Flavin_Reduct"/>
    <property type="match status" value="1"/>
</dbReference>
<evidence type="ECO:0000313" key="5">
    <source>
        <dbReference type="EMBL" id="GAI49971.1"/>
    </source>
</evidence>
<comment type="caution">
    <text evidence="5">The sequence shown here is derived from an EMBL/GenBank/DDBJ whole genome shotgun (WGS) entry which is preliminary data.</text>
</comment>
<feature type="non-terminal residue" evidence="5">
    <location>
        <position position="1"/>
    </location>
</feature>
<evidence type="ECO:0000256" key="2">
    <source>
        <dbReference type="ARBA" id="ARBA00022630"/>
    </source>
</evidence>
<evidence type="ECO:0000259" key="4">
    <source>
        <dbReference type="Pfam" id="PF01613"/>
    </source>
</evidence>
<dbReference type="InterPro" id="IPR012349">
    <property type="entry name" value="Split_barrel_FMN-bd"/>
</dbReference>
<reference evidence="5" key="1">
    <citation type="journal article" date="2014" name="Front. Microbiol.">
        <title>High frequency of phylogenetically diverse reductive dehalogenase-homologous genes in deep subseafloor sedimentary metagenomes.</title>
        <authorList>
            <person name="Kawai M."/>
            <person name="Futagami T."/>
            <person name="Toyoda A."/>
            <person name="Takaki Y."/>
            <person name="Nishi S."/>
            <person name="Hori S."/>
            <person name="Arai W."/>
            <person name="Tsubouchi T."/>
            <person name="Morono Y."/>
            <person name="Uchiyama I."/>
            <person name="Ito T."/>
            <person name="Fujiyama A."/>
            <person name="Inagaki F."/>
            <person name="Takami H."/>
        </authorList>
    </citation>
    <scope>NUCLEOTIDE SEQUENCE</scope>
    <source>
        <strain evidence="5">Expedition CK06-06</strain>
    </source>
</reference>
<accession>X1Q5G0</accession>
<proteinExistence type="inferred from homology"/>
<dbReference type="GO" id="GO:0010181">
    <property type="term" value="F:FMN binding"/>
    <property type="evidence" value="ECO:0007669"/>
    <property type="project" value="InterPro"/>
</dbReference>
<dbReference type="SUPFAM" id="SSF50475">
    <property type="entry name" value="FMN-binding split barrel"/>
    <property type="match status" value="1"/>
</dbReference>